<feature type="non-terminal residue" evidence="2">
    <location>
        <position position="1"/>
    </location>
</feature>
<gene>
    <name evidence="2" type="ORF">M9458_034067</name>
</gene>
<name>A0ABD0P8X7_CIRMR</name>
<proteinExistence type="predicted"/>
<protein>
    <submittedName>
        <fullName evidence="2">Uncharacterized protein</fullName>
    </submittedName>
</protein>
<evidence type="ECO:0000313" key="3">
    <source>
        <dbReference type="Proteomes" id="UP001529510"/>
    </source>
</evidence>
<reference evidence="2 3" key="1">
    <citation type="submission" date="2024-05" db="EMBL/GenBank/DDBJ databases">
        <title>Genome sequencing and assembly of Indian major carp, Cirrhinus mrigala (Hamilton, 1822).</title>
        <authorList>
            <person name="Mohindra V."/>
            <person name="Chowdhury L.M."/>
            <person name="Lal K."/>
            <person name="Jena J.K."/>
        </authorList>
    </citation>
    <scope>NUCLEOTIDE SEQUENCE [LARGE SCALE GENOMIC DNA]</scope>
    <source>
        <strain evidence="2">CM1030</strain>
        <tissue evidence="2">Blood</tissue>
    </source>
</reference>
<evidence type="ECO:0000313" key="2">
    <source>
        <dbReference type="EMBL" id="KAL0169471.1"/>
    </source>
</evidence>
<evidence type="ECO:0000256" key="1">
    <source>
        <dbReference type="SAM" id="MobiDB-lite"/>
    </source>
</evidence>
<dbReference type="AlphaFoldDB" id="A0ABD0P8X7"/>
<feature type="region of interest" description="Disordered" evidence="1">
    <location>
        <begin position="55"/>
        <end position="80"/>
    </location>
</feature>
<feature type="compositionally biased region" description="Polar residues" evidence="1">
    <location>
        <begin position="56"/>
        <end position="68"/>
    </location>
</feature>
<keyword evidence="3" id="KW-1185">Reference proteome</keyword>
<organism evidence="2 3">
    <name type="scientific">Cirrhinus mrigala</name>
    <name type="common">Mrigala</name>
    <dbReference type="NCBI Taxonomy" id="683832"/>
    <lineage>
        <taxon>Eukaryota</taxon>
        <taxon>Metazoa</taxon>
        <taxon>Chordata</taxon>
        <taxon>Craniata</taxon>
        <taxon>Vertebrata</taxon>
        <taxon>Euteleostomi</taxon>
        <taxon>Actinopterygii</taxon>
        <taxon>Neopterygii</taxon>
        <taxon>Teleostei</taxon>
        <taxon>Ostariophysi</taxon>
        <taxon>Cypriniformes</taxon>
        <taxon>Cyprinidae</taxon>
        <taxon>Labeoninae</taxon>
        <taxon>Labeonini</taxon>
        <taxon>Cirrhinus</taxon>
    </lineage>
</organism>
<comment type="caution">
    <text evidence="2">The sequence shown here is derived from an EMBL/GenBank/DDBJ whole genome shotgun (WGS) entry which is preliminary data.</text>
</comment>
<sequence>PDQTPLKMLQERQQMMQLQTQEDGKIKERSMYCKELLDSGATEFSFEELRAERYRQQQARKLQTSSGASDDGKPAESSAN</sequence>
<dbReference type="Proteomes" id="UP001529510">
    <property type="component" value="Unassembled WGS sequence"/>
</dbReference>
<dbReference type="EMBL" id="JAMKFB020000017">
    <property type="protein sequence ID" value="KAL0169471.1"/>
    <property type="molecule type" value="Genomic_DNA"/>
</dbReference>
<accession>A0ABD0P8X7</accession>